<dbReference type="AlphaFoldDB" id="A0A9W8ZVC4"/>
<accession>A0A9W8ZVC4</accession>
<reference evidence="4" key="2">
    <citation type="journal article" date="2023" name="Proc. Natl. Acad. Sci. U.S.A.">
        <title>A global phylogenomic analysis of the shiitake genus Lentinula.</title>
        <authorList>
            <person name="Sierra-Patev S."/>
            <person name="Min B."/>
            <person name="Naranjo-Ortiz M."/>
            <person name="Looney B."/>
            <person name="Konkel Z."/>
            <person name="Slot J.C."/>
            <person name="Sakamoto Y."/>
            <person name="Steenwyk J.L."/>
            <person name="Rokas A."/>
            <person name="Carro J."/>
            <person name="Camarero S."/>
            <person name="Ferreira P."/>
            <person name="Molpeceres G."/>
            <person name="Ruiz-Duenas F.J."/>
            <person name="Serrano A."/>
            <person name="Henrissat B."/>
            <person name="Drula E."/>
            <person name="Hughes K.W."/>
            <person name="Mata J.L."/>
            <person name="Ishikawa N.K."/>
            <person name="Vargas-Isla R."/>
            <person name="Ushijima S."/>
            <person name="Smith C.A."/>
            <person name="Donoghue J."/>
            <person name="Ahrendt S."/>
            <person name="Andreopoulos W."/>
            <person name="He G."/>
            <person name="LaButti K."/>
            <person name="Lipzen A."/>
            <person name="Ng V."/>
            <person name="Riley R."/>
            <person name="Sandor L."/>
            <person name="Barry K."/>
            <person name="Martinez A.T."/>
            <person name="Xiao Y."/>
            <person name="Gibbons J.G."/>
            <person name="Terashima K."/>
            <person name="Grigoriev I.V."/>
            <person name="Hibbett D."/>
        </authorList>
    </citation>
    <scope>NUCLEOTIDE SEQUENCE</scope>
    <source>
        <strain evidence="4">Sp2 HRB7682 ss15</strain>
    </source>
</reference>
<sequence length="491" mass="56292">MRQCKLLLLFLLSISVLLSISKDALCDATNTTIPVNEVVNELRTNYRLFESAVTTAYTQDADTFLLQRLGDDIETFASIVDTQESIFNENSEWQMLRTNLQAMLADVRTIEFLEWAYTQRTTSGIAEYLGVARQTVRQALLDYGIAQPGINPFPPSEVHSGHTDSENDPVLNQDGTLPQELPDDVRDAAASIASSSSSSSYLSNLSDEDLDRVVKALRSHYARAGIRMLQGMLRRLGHIVPYERVRLSLIRIDPIHRVFDRIRIRRRQYEVPGPNSLWHHDGHHRNSVHNVRIERLWVDVSHYVSQHWHDAFTALEVHHDLDVQNVNHIWLIHHLFLRQINDSLAFWAESWNSHRVRENNGPSRSPEDRFGFDMFVQGFRGEALDQFAMSDEELEVFGIDWEGLEDEVLLRSLRKNYAHEDGTSTWLGRHGPPPNLNEVVVDPPSNLLTSEQLDTLNMALRHIPRGSELGQIVDLWTNALAYVRTIYPGYF</sequence>
<dbReference type="Proteomes" id="UP001150238">
    <property type="component" value="Unassembled WGS sequence"/>
</dbReference>
<organism evidence="4 5">
    <name type="scientific">Lentinula lateritia</name>
    <dbReference type="NCBI Taxonomy" id="40482"/>
    <lineage>
        <taxon>Eukaryota</taxon>
        <taxon>Fungi</taxon>
        <taxon>Dikarya</taxon>
        <taxon>Basidiomycota</taxon>
        <taxon>Agaricomycotina</taxon>
        <taxon>Agaricomycetes</taxon>
        <taxon>Agaricomycetidae</taxon>
        <taxon>Agaricales</taxon>
        <taxon>Marasmiineae</taxon>
        <taxon>Omphalotaceae</taxon>
        <taxon>Lentinula</taxon>
    </lineage>
</organism>
<dbReference type="EMBL" id="JANVFS010000041">
    <property type="protein sequence ID" value="KAJ4467372.1"/>
    <property type="molecule type" value="Genomic_DNA"/>
</dbReference>
<dbReference type="PANTHER" id="PTHR46791:SF5">
    <property type="entry name" value="CLR5 DOMAIN-CONTAINING PROTEIN-RELATED"/>
    <property type="match status" value="1"/>
</dbReference>
<dbReference type="Pfam" id="PF24764">
    <property type="entry name" value="rva_4"/>
    <property type="match status" value="1"/>
</dbReference>
<reference evidence="4" key="1">
    <citation type="submission" date="2022-08" db="EMBL/GenBank/DDBJ databases">
        <authorList>
            <consortium name="DOE Joint Genome Institute"/>
            <person name="Min B."/>
            <person name="Riley R."/>
            <person name="Sierra-Patev S."/>
            <person name="Naranjo-Ortiz M."/>
            <person name="Looney B."/>
            <person name="Konkel Z."/>
            <person name="Slot J.C."/>
            <person name="Sakamoto Y."/>
            <person name="Steenwyk J.L."/>
            <person name="Rokas A."/>
            <person name="Carro J."/>
            <person name="Camarero S."/>
            <person name="Ferreira P."/>
            <person name="Molpeceres G."/>
            <person name="Ruiz-Duenas F.J."/>
            <person name="Serrano A."/>
            <person name="Henrissat B."/>
            <person name="Drula E."/>
            <person name="Hughes K.W."/>
            <person name="Mata J.L."/>
            <person name="Ishikawa N.K."/>
            <person name="Vargas-Isla R."/>
            <person name="Ushijima S."/>
            <person name="Smith C.A."/>
            <person name="Ahrendt S."/>
            <person name="Andreopoulos W."/>
            <person name="He G."/>
            <person name="Labutti K."/>
            <person name="Lipzen A."/>
            <person name="Ng V."/>
            <person name="Sandor L."/>
            <person name="Barry K."/>
            <person name="Martinez A.T."/>
            <person name="Xiao Y."/>
            <person name="Gibbons J.G."/>
            <person name="Terashima K."/>
            <person name="Hibbett D.S."/>
            <person name="Grigoriev I.V."/>
        </authorList>
    </citation>
    <scope>NUCLEOTIDE SEQUENCE</scope>
    <source>
        <strain evidence="4">Sp2 HRB7682 ss15</strain>
    </source>
</reference>
<feature type="domain" description="Integrase core" evidence="3">
    <location>
        <begin position="286"/>
        <end position="366"/>
    </location>
</feature>
<comment type="caution">
    <text evidence="4">The sequence shown here is derived from an EMBL/GenBank/DDBJ whole genome shotgun (WGS) entry which is preliminary data.</text>
</comment>
<keyword evidence="2" id="KW-0732">Signal</keyword>
<feature type="signal peptide" evidence="2">
    <location>
        <begin position="1"/>
        <end position="19"/>
    </location>
</feature>
<evidence type="ECO:0000313" key="5">
    <source>
        <dbReference type="Proteomes" id="UP001150238"/>
    </source>
</evidence>
<feature type="chain" id="PRO_5040879110" description="Integrase core domain-containing protein" evidence="2">
    <location>
        <begin position="20"/>
        <end position="491"/>
    </location>
</feature>
<proteinExistence type="predicted"/>
<dbReference type="InterPro" id="IPR058913">
    <property type="entry name" value="Integrase_dom_put"/>
</dbReference>
<evidence type="ECO:0000313" key="4">
    <source>
        <dbReference type="EMBL" id="KAJ4467372.1"/>
    </source>
</evidence>
<feature type="region of interest" description="Disordered" evidence="1">
    <location>
        <begin position="152"/>
        <end position="181"/>
    </location>
</feature>
<evidence type="ECO:0000259" key="3">
    <source>
        <dbReference type="Pfam" id="PF24764"/>
    </source>
</evidence>
<protein>
    <recommendedName>
        <fullName evidence="3">Integrase core domain-containing protein</fullName>
    </recommendedName>
</protein>
<name>A0A9W8ZVC4_9AGAR</name>
<evidence type="ECO:0000256" key="1">
    <source>
        <dbReference type="SAM" id="MobiDB-lite"/>
    </source>
</evidence>
<evidence type="ECO:0000256" key="2">
    <source>
        <dbReference type="SAM" id="SignalP"/>
    </source>
</evidence>
<dbReference type="PANTHER" id="PTHR46791">
    <property type="entry name" value="EXPRESSED PROTEIN"/>
    <property type="match status" value="1"/>
</dbReference>
<gene>
    <name evidence="4" type="ORF">C8J55DRAFT_438811</name>
</gene>